<dbReference type="GO" id="GO:0005221">
    <property type="term" value="F:intracellularly cyclic nucleotide-activated monoatomic cation channel activity"/>
    <property type="evidence" value="ECO:0007669"/>
    <property type="project" value="InterPro"/>
</dbReference>
<evidence type="ECO:0000259" key="11">
    <source>
        <dbReference type="PROSITE" id="PS50042"/>
    </source>
</evidence>
<dbReference type="PROSITE" id="PS50042">
    <property type="entry name" value="CNMP_BINDING_3"/>
    <property type="match status" value="1"/>
</dbReference>
<dbReference type="PANTHER" id="PTHR45638">
    <property type="entry name" value="CYCLIC NUCLEOTIDE-GATED CATION CHANNEL SUBUNIT A"/>
    <property type="match status" value="1"/>
</dbReference>
<feature type="region of interest" description="Disordered" evidence="10">
    <location>
        <begin position="415"/>
        <end position="458"/>
    </location>
</feature>
<gene>
    <name evidence="12" type="ORF">HK100_009526</name>
</gene>
<name>A0AAD5SM96_9FUNG</name>
<evidence type="ECO:0000256" key="1">
    <source>
        <dbReference type="ARBA" id="ARBA00004141"/>
    </source>
</evidence>
<dbReference type="GO" id="GO:0044877">
    <property type="term" value="F:protein-containing complex binding"/>
    <property type="evidence" value="ECO:0007669"/>
    <property type="project" value="TreeGrafter"/>
</dbReference>
<protein>
    <recommendedName>
        <fullName evidence="11">Cyclic nucleotide-binding domain-containing protein</fullName>
    </recommendedName>
</protein>
<dbReference type="InterPro" id="IPR050866">
    <property type="entry name" value="CNG_cation_channel"/>
</dbReference>
<dbReference type="Gene3D" id="1.10.287.630">
    <property type="entry name" value="Helix hairpin bin"/>
    <property type="match status" value="1"/>
</dbReference>
<evidence type="ECO:0000256" key="2">
    <source>
        <dbReference type="ARBA" id="ARBA00022448"/>
    </source>
</evidence>
<dbReference type="PROSITE" id="PS00889">
    <property type="entry name" value="CNMP_BINDING_2"/>
    <property type="match status" value="1"/>
</dbReference>
<dbReference type="Proteomes" id="UP001211907">
    <property type="component" value="Unassembled WGS sequence"/>
</dbReference>
<feature type="compositionally biased region" description="Polar residues" evidence="10">
    <location>
        <begin position="428"/>
        <end position="437"/>
    </location>
</feature>
<accession>A0AAD5SM96</accession>
<keyword evidence="3" id="KW-0812">Transmembrane</keyword>
<sequence length="458" mass="50944">MLIGHVDACMFWFMDYSLESGSDRWIEVNNLQQAPLSTQYLVSYLAALRSLVLKLREANRDAENSYVIVEFIVGILSYGTVFGNIHSILELMDASAAINQAEEHHNFEMAGIINFMKEKKIKPELQQLVRDYKELQWQKSKGLDADHFFSGVPKSIQQQIKNFLYLDLVQKVPIFQGTDIHFQHMLALKIRPMHILDGWTIFRKGDEGEEMFFIKSGKVEIGSEDFSIIFVTLSEGSFFGEIALFESCKRTATARAKGNCELCTLSKDEFGILMNLYPAVAEGIRETIRVRKMQEEDRKRAADAAAEAERVRQLLEKEQVKASGSLAAFHVRNSNGGLLRGASGAVSKSKENLTVSAVVRAISVRSRRTSSVVPETAAAATTAALVNDHAPNNTALTGVESSLNLKRLVSTIRQKSKHKVSTLGRPGQLSSVISTNECTDDDKSLQSSGTDKRDESIN</sequence>
<dbReference type="PANTHER" id="PTHR45638:SF11">
    <property type="entry name" value="CYCLIC NUCLEOTIDE-GATED CATION CHANNEL SUBUNIT A"/>
    <property type="match status" value="1"/>
</dbReference>
<evidence type="ECO:0000313" key="12">
    <source>
        <dbReference type="EMBL" id="KAJ3083109.1"/>
    </source>
</evidence>
<dbReference type="GO" id="GO:0016020">
    <property type="term" value="C:membrane"/>
    <property type="evidence" value="ECO:0007669"/>
    <property type="project" value="UniProtKB-SubCell"/>
</dbReference>
<keyword evidence="9" id="KW-0175">Coiled coil</keyword>
<keyword evidence="8" id="KW-0407">Ion channel</keyword>
<evidence type="ECO:0000256" key="7">
    <source>
        <dbReference type="ARBA" id="ARBA00023286"/>
    </source>
</evidence>
<dbReference type="Gene3D" id="2.60.120.10">
    <property type="entry name" value="Jelly Rolls"/>
    <property type="match status" value="1"/>
</dbReference>
<comment type="caution">
    <text evidence="12">The sequence shown here is derived from an EMBL/GenBank/DDBJ whole genome shotgun (WGS) entry which is preliminary data.</text>
</comment>
<evidence type="ECO:0000256" key="5">
    <source>
        <dbReference type="ARBA" id="ARBA00023065"/>
    </source>
</evidence>
<keyword evidence="7" id="KW-1071">Ligand-gated ion channel</keyword>
<dbReference type="InterPro" id="IPR018488">
    <property type="entry name" value="cNMP-bd_CS"/>
</dbReference>
<dbReference type="SMART" id="SM00100">
    <property type="entry name" value="cNMP"/>
    <property type="match status" value="1"/>
</dbReference>
<dbReference type="InterPro" id="IPR018490">
    <property type="entry name" value="cNMP-bd_dom_sf"/>
</dbReference>
<keyword evidence="2" id="KW-0813">Transport</keyword>
<keyword evidence="13" id="KW-1185">Reference proteome</keyword>
<reference evidence="12" key="1">
    <citation type="submission" date="2020-05" db="EMBL/GenBank/DDBJ databases">
        <title>Phylogenomic resolution of chytrid fungi.</title>
        <authorList>
            <person name="Stajich J.E."/>
            <person name="Amses K."/>
            <person name="Simmons R."/>
            <person name="Seto K."/>
            <person name="Myers J."/>
            <person name="Bonds A."/>
            <person name="Quandt C.A."/>
            <person name="Barry K."/>
            <person name="Liu P."/>
            <person name="Grigoriev I."/>
            <person name="Longcore J.E."/>
            <person name="James T.Y."/>
        </authorList>
    </citation>
    <scope>NUCLEOTIDE SEQUENCE</scope>
    <source>
        <strain evidence="12">JEL0513</strain>
    </source>
</reference>
<dbReference type="InterPro" id="IPR000595">
    <property type="entry name" value="cNMP-bd_dom"/>
</dbReference>
<dbReference type="CDD" id="cd00038">
    <property type="entry name" value="CAP_ED"/>
    <property type="match status" value="1"/>
</dbReference>
<organism evidence="12 13">
    <name type="scientific">Physocladia obscura</name>
    <dbReference type="NCBI Taxonomy" id="109957"/>
    <lineage>
        <taxon>Eukaryota</taxon>
        <taxon>Fungi</taxon>
        <taxon>Fungi incertae sedis</taxon>
        <taxon>Chytridiomycota</taxon>
        <taxon>Chytridiomycota incertae sedis</taxon>
        <taxon>Chytridiomycetes</taxon>
        <taxon>Chytridiales</taxon>
        <taxon>Chytriomycetaceae</taxon>
        <taxon>Physocladia</taxon>
    </lineage>
</organism>
<dbReference type="SUPFAM" id="SSF51206">
    <property type="entry name" value="cAMP-binding domain-like"/>
    <property type="match status" value="1"/>
</dbReference>
<dbReference type="AlphaFoldDB" id="A0AAD5SM96"/>
<keyword evidence="4" id="KW-1133">Transmembrane helix</keyword>
<evidence type="ECO:0000313" key="13">
    <source>
        <dbReference type="Proteomes" id="UP001211907"/>
    </source>
</evidence>
<dbReference type="InterPro" id="IPR014710">
    <property type="entry name" value="RmlC-like_jellyroll"/>
</dbReference>
<feature type="coiled-coil region" evidence="9">
    <location>
        <begin position="291"/>
        <end position="321"/>
    </location>
</feature>
<evidence type="ECO:0000256" key="10">
    <source>
        <dbReference type="SAM" id="MobiDB-lite"/>
    </source>
</evidence>
<proteinExistence type="predicted"/>
<evidence type="ECO:0000256" key="6">
    <source>
        <dbReference type="ARBA" id="ARBA00023136"/>
    </source>
</evidence>
<evidence type="ECO:0000256" key="4">
    <source>
        <dbReference type="ARBA" id="ARBA00022989"/>
    </source>
</evidence>
<dbReference type="EMBL" id="JADGJH010004913">
    <property type="protein sequence ID" value="KAJ3083109.1"/>
    <property type="molecule type" value="Genomic_DNA"/>
</dbReference>
<keyword evidence="6" id="KW-0472">Membrane</keyword>
<keyword evidence="5" id="KW-0406">Ion transport</keyword>
<comment type="subcellular location">
    <subcellularLocation>
        <location evidence="1">Membrane</location>
        <topology evidence="1">Multi-pass membrane protein</topology>
    </subcellularLocation>
</comment>
<dbReference type="Pfam" id="PF00027">
    <property type="entry name" value="cNMP_binding"/>
    <property type="match status" value="1"/>
</dbReference>
<evidence type="ECO:0000256" key="3">
    <source>
        <dbReference type="ARBA" id="ARBA00022692"/>
    </source>
</evidence>
<evidence type="ECO:0000256" key="9">
    <source>
        <dbReference type="SAM" id="Coils"/>
    </source>
</evidence>
<evidence type="ECO:0000256" key="8">
    <source>
        <dbReference type="ARBA" id="ARBA00023303"/>
    </source>
</evidence>
<feature type="domain" description="Cyclic nucleotide-binding" evidence="11">
    <location>
        <begin position="174"/>
        <end position="274"/>
    </location>
</feature>